<dbReference type="SUPFAM" id="SSF82689">
    <property type="entry name" value="Mechanosensitive channel protein MscS (YggB), C-terminal domain"/>
    <property type="match status" value="1"/>
</dbReference>
<evidence type="ECO:0000256" key="7">
    <source>
        <dbReference type="SAM" id="Phobius"/>
    </source>
</evidence>
<feature type="domain" description="Mechanosensitive ion channel MscS C-terminal" evidence="9">
    <location>
        <begin position="440"/>
        <end position="524"/>
    </location>
</feature>
<dbReference type="GO" id="GO:0008381">
    <property type="term" value="F:mechanosensitive monoatomic ion channel activity"/>
    <property type="evidence" value="ECO:0007669"/>
    <property type="project" value="InterPro"/>
</dbReference>
<dbReference type="InterPro" id="IPR010920">
    <property type="entry name" value="LSM_dom_sf"/>
</dbReference>
<evidence type="ECO:0000259" key="8">
    <source>
        <dbReference type="Pfam" id="PF00924"/>
    </source>
</evidence>
<keyword evidence="3" id="KW-1003">Cell membrane</keyword>
<dbReference type="PANTHER" id="PTHR30460">
    <property type="entry name" value="MODERATE CONDUCTANCE MECHANOSENSITIVE CHANNEL YBIO"/>
    <property type="match status" value="1"/>
</dbReference>
<feature type="domain" description="Mechanosensitive ion channel transmembrane helices 2/3" evidence="10">
    <location>
        <begin position="329"/>
        <end position="368"/>
    </location>
</feature>
<evidence type="ECO:0000256" key="6">
    <source>
        <dbReference type="ARBA" id="ARBA00023136"/>
    </source>
</evidence>
<evidence type="ECO:0000313" key="11">
    <source>
        <dbReference type="EMBL" id="KPJ68332.1"/>
    </source>
</evidence>
<sequence length="543" mass="61477">MEGFANLETILKIAAVVGAEVLLLIVGFILVNFIVLLIFRAVGSLPLLKRYEDRVETIRLNIKWILIFLCFALSLSVMAFNGYLLYQQKDLLEFTQQKILLVPIDLWIELGMGLAKIIGVVILATLSIRIIRGILSKLDEKAKAFEGIKANDESIESFFNSLYRIISNGIWLLVFVYAVWTLPYLSFLSQYLFVIFKIYIIISLGMLVVSSVAVMVDSLDALSKKYASPDNILSYYSHLSGLVPVFRRSLEYIIYVYVATLVVMQIEFISQLAVYGPIIVQIIGIVFLSRVFVVISDLIIERFFVGTERSSTLELQRQRTVMPLIKSFFKYAIYFIAFILILRAMNINPTTILAGAGIVGIVVGLGAQSLINDIVSGFFILFENIYLVDDYIETETARGRVEGIDIRSTRIRDPNGQLHILRNGQLTKIINYSKGYTYAVVEVGVAYDSNLDKVYEVLRKTGEELKQKDPDVLEATHVQGLENFGESELLIRTITRVKPGRHLEVSRQLRKMIKEAFDREGIEIPFARRVLIFKQGIPPGIPH</sequence>
<keyword evidence="4 7" id="KW-0812">Transmembrane</keyword>
<evidence type="ECO:0000313" key="12">
    <source>
        <dbReference type="Proteomes" id="UP000051861"/>
    </source>
</evidence>
<feature type="transmembrane region" description="Helical" evidence="7">
    <location>
        <begin position="21"/>
        <end position="43"/>
    </location>
</feature>
<feature type="transmembrane region" description="Helical" evidence="7">
    <location>
        <begin position="278"/>
        <end position="300"/>
    </location>
</feature>
<organism evidence="11 12">
    <name type="scientific">candidate division WOR-1 bacterium DG_54_3</name>
    <dbReference type="NCBI Taxonomy" id="1703775"/>
    <lineage>
        <taxon>Bacteria</taxon>
        <taxon>Bacillati</taxon>
        <taxon>Saganbacteria</taxon>
    </lineage>
</organism>
<evidence type="ECO:0000259" key="10">
    <source>
        <dbReference type="Pfam" id="PF21088"/>
    </source>
</evidence>
<dbReference type="InterPro" id="IPR011014">
    <property type="entry name" value="MscS_channel_TM-2"/>
</dbReference>
<dbReference type="SUPFAM" id="SSF82861">
    <property type="entry name" value="Mechanosensitive channel protein MscS (YggB), transmembrane region"/>
    <property type="match status" value="1"/>
</dbReference>
<dbReference type="PANTHER" id="PTHR30460:SF0">
    <property type="entry name" value="MODERATE CONDUCTANCE MECHANOSENSITIVE CHANNEL YBIO"/>
    <property type="match status" value="1"/>
</dbReference>
<dbReference type="InterPro" id="IPR011066">
    <property type="entry name" value="MscS_channel_C_sf"/>
</dbReference>
<dbReference type="AlphaFoldDB" id="A0A0S7Y2I2"/>
<comment type="similarity">
    <text evidence="2">Belongs to the MscS (TC 1.A.23) family.</text>
</comment>
<comment type="caution">
    <text evidence="11">The sequence shown here is derived from an EMBL/GenBank/DDBJ whole genome shotgun (WGS) entry which is preliminary data.</text>
</comment>
<dbReference type="Gene3D" id="2.30.30.60">
    <property type="match status" value="1"/>
</dbReference>
<feature type="transmembrane region" description="Helical" evidence="7">
    <location>
        <begin position="64"/>
        <end position="86"/>
    </location>
</feature>
<dbReference type="Pfam" id="PF21082">
    <property type="entry name" value="MS_channel_3rd"/>
    <property type="match status" value="1"/>
</dbReference>
<dbReference type="GO" id="GO:0005886">
    <property type="term" value="C:plasma membrane"/>
    <property type="evidence" value="ECO:0007669"/>
    <property type="project" value="UniProtKB-SubCell"/>
</dbReference>
<dbReference type="Gene3D" id="3.30.70.100">
    <property type="match status" value="1"/>
</dbReference>
<protein>
    <recommendedName>
        <fullName evidence="13">Mechanosensitive ion channel protein MscS</fullName>
    </recommendedName>
</protein>
<feature type="transmembrane region" description="Helical" evidence="7">
    <location>
        <begin position="106"/>
        <end position="131"/>
    </location>
</feature>
<keyword evidence="5 7" id="KW-1133">Transmembrane helix</keyword>
<accession>A0A0S7Y2I2</accession>
<dbReference type="InterPro" id="IPR006685">
    <property type="entry name" value="MscS_channel_2nd"/>
</dbReference>
<reference evidence="11 12" key="1">
    <citation type="journal article" date="2015" name="Microbiome">
        <title>Genomic resolution of linkages in carbon, nitrogen, and sulfur cycling among widespread estuary sediment bacteria.</title>
        <authorList>
            <person name="Baker B.J."/>
            <person name="Lazar C.S."/>
            <person name="Teske A.P."/>
            <person name="Dick G.J."/>
        </authorList>
    </citation>
    <scope>NUCLEOTIDE SEQUENCE [LARGE SCALE GENOMIC DNA]</scope>
    <source>
        <strain evidence="11">DG_54_3</strain>
    </source>
</reference>
<evidence type="ECO:0008006" key="13">
    <source>
        <dbReference type="Google" id="ProtNLM"/>
    </source>
</evidence>
<feature type="transmembrane region" description="Helical" evidence="7">
    <location>
        <begin position="252"/>
        <end position="272"/>
    </location>
</feature>
<feature type="transmembrane region" description="Helical" evidence="7">
    <location>
        <begin position="351"/>
        <end position="371"/>
    </location>
</feature>
<feature type="domain" description="Mechanosensitive ion channel MscS" evidence="8">
    <location>
        <begin position="370"/>
        <end position="434"/>
    </location>
</feature>
<dbReference type="InterPro" id="IPR023408">
    <property type="entry name" value="MscS_beta-dom_sf"/>
</dbReference>
<comment type="subcellular location">
    <subcellularLocation>
        <location evidence="1">Cell membrane</location>
        <topology evidence="1">Multi-pass membrane protein</topology>
    </subcellularLocation>
</comment>
<evidence type="ECO:0000256" key="4">
    <source>
        <dbReference type="ARBA" id="ARBA00022692"/>
    </source>
</evidence>
<evidence type="ECO:0000259" key="9">
    <source>
        <dbReference type="Pfam" id="PF21082"/>
    </source>
</evidence>
<evidence type="ECO:0000256" key="3">
    <source>
        <dbReference type="ARBA" id="ARBA00022475"/>
    </source>
</evidence>
<dbReference type="InterPro" id="IPR049142">
    <property type="entry name" value="MS_channel_1st"/>
</dbReference>
<gene>
    <name evidence="11" type="ORF">AMJ44_06685</name>
</gene>
<dbReference type="EMBL" id="LIZX01000055">
    <property type="protein sequence ID" value="KPJ68332.1"/>
    <property type="molecule type" value="Genomic_DNA"/>
</dbReference>
<dbReference type="Proteomes" id="UP000051861">
    <property type="component" value="Unassembled WGS sequence"/>
</dbReference>
<evidence type="ECO:0000256" key="5">
    <source>
        <dbReference type="ARBA" id="ARBA00022989"/>
    </source>
</evidence>
<dbReference type="Gene3D" id="1.10.287.1260">
    <property type="match status" value="1"/>
</dbReference>
<proteinExistence type="inferred from homology"/>
<evidence type="ECO:0000256" key="2">
    <source>
        <dbReference type="ARBA" id="ARBA00008017"/>
    </source>
</evidence>
<feature type="transmembrane region" description="Helical" evidence="7">
    <location>
        <begin position="328"/>
        <end position="345"/>
    </location>
</feature>
<dbReference type="InterPro" id="IPR045276">
    <property type="entry name" value="YbiO_bact"/>
</dbReference>
<evidence type="ECO:0000256" key="1">
    <source>
        <dbReference type="ARBA" id="ARBA00004651"/>
    </source>
</evidence>
<dbReference type="PATRIC" id="fig|1703775.3.peg.2550"/>
<feature type="transmembrane region" description="Helical" evidence="7">
    <location>
        <begin position="191"/>
        <end position="216"/>
    </location>
</feature>
<dbReference type="Pfam" id="PF21088">
    <property type="entry name" value="MS_channel_1st"/>
    <property type="match status" value="1"/>
</dbReference>
<keyword evidence="6 7" id="KW-0472">Membrane</keyword>
<feature type="transmembrane region" description="Helical" evidence="7">
    <location>
        <begin position="165"/>
        <end position="185"/>
    </location>
</feature>
<dbReference type="Pfam" id="PF00924">
    <property type="entry name" value="MS_channel_2nd"/>
    <property type="match status" value="1"/>
</dbReference>
<dbReference type="InterPro" id="IPR049278">
    <property type="entry name" value="MS_channel_C"/>
</dbReference>
<name>A0A0S7Y2I2_UNCSA</name>
<dbReference type="SUPFAM" id="SSF50182">
    <property type="entry name" value="Sm-like ribonucleoproteins"/>
    <property type="match status" value="1"/>
</dbReference>